<evidence type="ECO:0000256" key="1">
    <source>
        <dbReference type="SAM" id="MobiDB-lite"/>
    </source>
</evidence>
<reference evidence="2 3" key="1">
    <citation type="journal article" date="2024" name="Chem. Sci.">
        <title>Discovery of megapolipeptins by genome mining of a Burkholderiales bacteria collection.</title>
        <authorList>
            <person name="Paulo B.S."/>
            <person name="Recchia M.J.J."/>
            <person name="Lee S."/>
            <person name="Fergusson C.H."/>
            <person name="Romanowski S.B."/>
            <person name="Hernandez A."/>
            <person name="Krull N."/>
            <person name="Liu D.Y."/>
            <person name="Cavanagh H."/>
            <person name="Bos A."/>
            <person name="Gray C.A."/>
            <person name="Murphy B.T."/>
            <person name="Linington R.G."/>
            <person name="Eustaquio A.S."/>
        </authorList>
    </citation>
    <scope>NUCLEOTIDE SEQUENCE [LARGE SCALE GENOMIC DNA]</scope>
    <source>
        <strain evidence="2 3">RL17-374-BIF-D</strain>
    </source>
</reference>
<feature type="compositionally biased region" description="Basic residues" evidence="1">
    <location>
        <begin position="15"/>
        <end position="31"/>
    </location>
</feature>
<evidence type="ECO:0000313" key="3">
    <source>
        <dbReference type="Proteomes" id="UP001629462"/>
    </source>
</evidence>
<evidence type="ECO:0000313" key="2">
    <source>
        <dbReference type="EMBL" id="MFM0523095.1"/>
    </source>
</evidence>
<feature type="region of interest" description="Disordered" evidence="1">
    <location>
        <begin position="386"/>
        <end position="417"/>
    </location>
</feature>
<feature type="compositionally biased region" description="Low complexity" evidence="1">
    <location>
        <begin position="397"/>
        <end position="414"/>
    </location>
</feature>
<accession>A0ABW9D056</accession>
<keyword evidence="3" id="KW-1185">Reference proteome</keyword>
<name>A0ABW9D056_9BURK</name>
<dbReference type="Proteomes" id="UP001629462">
    <property type="component" value="Unassembled WGS sequence"/>
</dbReference>
<comment type="caution">
    <text evidence="2">The sequence shown here is derived from an EMBL/GenBank/DDBJ whole genome shotgun (WGS) entry which is preliminary data.</text>
</comment>
<feature type="compositionally biased region" description="Polar residues" evidence="1">
    <location>
        <begin position="157"/>
        <end position="167"/>
    </location>
</feature>
<evidence type="ECO:0008006" key="4">
    <source>
        <dbReference type="Google" id="ProtNLM"/>
    </source>
</evidence>
<organism evidence="2 3">
    <name type="scientific">Caballeronia jiangsuensis</name>
    <dbReference type="NCBI Taxonomy" id="1458357"/>
    <lineage>
        <taxon>Bacteria</taxon>
        <taxon>Pseudomonadati</taxon>
        <taxon>Pseudomonadota</taxon>
        <taxon>Betaproteobacteria</taxon>
        <taxon>Burkholderiales</taxon>
        <taxon>Burkholderiaceae</taxon>
        <taxon>Caballeronia</taxon>
    </lineage>
</organism>
<gene>
    <name evidence="2" type="ORF">PQR08_37355</name>
</gene>
<sequence>MSQTRGPNAGYRGKPNSRRQPHHLTNPKRPPRGQPPIKASDGGITPASIIKTRSLKLLVDVVGAENIALGLDSSMTRIAELMRGERFTPETAFHMETTLGLPSGFFDQHHPALSPETIARLKAPLEFVHREEIVDEGDIDAAPLLPSAQKPSLLASSLSKDTTMPSKSSKEASGAPKTRAQKASAQTSGQAARAGDTSKPHGSHQAAGRKQALPNGGATVERIRQANLHVLTARNGSKVKLGAVLGLSGSNMAHRLHGKKRMDDAEAERFTAGLGLPAGWLDTPRIEADIPESVAQLLAPASRVRAPGQAPAPTAAAAYQDTQVAAAPTSEMDGALPSTSSNPYTEPLPVDAAGHGDSIGSPQHENVSGAVATRADSPLERIESHAPAPISAPGESLPPLSTSQSTATPPSAALGTNLDGLDGIPPIAEALLKTLAGKARTGRLDELKALELLQQAVLL</sequence>
<dbReference type="EMBL" id="JAQQDB010000071">
    <property type="protein sequence ID" value="MFM0523095.1"/>
    <property type="molecule type" value="Genomic_DNA"/>
</dbReference>
<proteinExistence type="predicted"/>
<protein>
    <recommendedName>
        <fullName evidence="4">XRE family transcriptional regulator</fullName>
    </recommendedName>
</protein>
<feature type="compositionally biased region" description="Polar residues" evidence="1">
    <location>
        <begin position="181"/>
        <end position="190"/>
    </location>
</feature>
<feature type="region of interest" description="Disordered" evidence="1">
    <location>
        <begin position="325"/>
        <end position="372"/>
    </location>
</feature>
<feature type="region of interest" description="Disordered" evidence="1">
    <location>
        <begin position="157"/>
        <end position="216"/>
    </location>
</feature>
<feature type="region of interest" description="Disordered" evidence="1">
    <location>
        <begin position="1"/>
        <end position="44"/>
    </location>
</feature>